<dbReference type="AlphaFoldDB" id="A0A3M7PYG2"/>
<dbReference type="EMBL" id="REGN01008273">
    <property type="protein sequence ID" value="RNA03994.1"/>
    <property type="molecule type" value="Genomic_DNA"/>
</dbReference>
<dbReference type="SUPFAM" id="SSF53098">
    <property type="entry name" value="Ribonuclease H-like"/>
    <property type="match status" value="1"/>
</dbReference>
<dbReference type="PANTHER" id="PTHR46481">
    <property type="entry name" value="ZINC FINGER BED DOMAIN-CONTAINING PROTEIN 4"/>
    <property type="match status" value="1"/>
</dbReference>
<proteinExistence type="predicted"/>
<evidence type="ECO:0000256" key="1">
    <source>
        <dbReference type="ARBA" id="ARBA00004123"/>
    </source>
</evidence>
<protein>
    <submittedName>
        <fullName evidence="6">Zinc finger BED domain-containing 1-like</fullName>
    </submittedName>
</protein>
<comment type="subcellular location">
    <subcellularLocation>
        <location evidence="1">Nucleus</location>
    </subcellularLocation>
</comment>
<dbReference type="OrthoDB" id="1869581at2759"/>
<evidence type="ECO:0000256" key="5">
    <source>
        <dbReference type="ARBA" id="ARBA00023242"/>
    </source>
</evidence>
<evidence type="ECO:0000256" key="3">
    <source>
        <dbReference type="ARBA" id="ARBA00022771"/>
    </source>
</evidence>
<dbReference type="GO" id="GO:0005634">
    <property type="term" value="C:nucleus"/>
    <property type="evidence" value="ECO:0007669"/>
    <property type="project" value="UniProtKB-SubCell"/>
</dbReference>
<reference evidence="6 7" key="1">
    <citation type="journal article" date="2018" name="Sci. Rep.">
        <title>Genomic signatures of local adaptation to the degree of environmental predictability in rotifers.</title>
        <authorList>
            <person name="Franch-Gras L."/>
            <person name="Hahn C."/>
            <person name="Garcia-Roger E.M."/>
            <person name="Carmona M.J."/>
            <person name="Serra M."/>
            <person name="Gomez A."/>
        </authorList>
    </citation>
    <scope>NUCLEOTIDE SEQUENCE [LARGE SCALE GENOMIC DNA]</scope>
    <source>
        <strain evidence="6">HYR1</strain>
    </source>
</reference>
<dbReference type="InterPro" id="IPR012337">
    <property type="entry name" value="RNaseH-like_sf"/>
</dbReference>
<accession>A0A3M7PYG2</accession>
<name>A0A3M7PYG2_BRAPC</name>
<comment type="caution">
    <text evidence="6">The sequence shown here is derived from an EMBL/GenBank/DDBJ whole genome shotgun (WGS) entry which is preliminary data.</text>
</comment>
<keyword evidence="4" id="KW-0862">Zinc</keyword>
<evidence type="ECO:0000256" key="2">
    <source>
        <dbReference type="ARBA" id="ARBA00022723"/>
    </source>
</evidence>
<dbReference type="STRING" id="10195.A0A3M7PYG2"/>
<evidence type="ECO:0000313" key="7">
    <source>
        <dbReference type="Proteomes" id="UP000276133"/>
    </source>
</evidence>
<evidence type="ECO:0000256" key="4">
    <source>
        <dbReference type="ARBA" id="ARBA00022833"/>
    </source>
</evidence>
<dbReference type="GO" id="GO:0008270">
    <property type="term" value="F:zinc ion binding"/>
    <property type="evidence" value="ECO:0007669"/>
    <property type="project" value="UniProtKB-KW"/>
</dbReference>
<sequence>SKLTFFTLVNFKYINQEISNCQLTPKTINNTRKRKEYGKNSIIYNHSTLLGDMRHCNHCNASYYNKSTTGMRNHLKNDHGISPCREANIESDHSLDSESEQPDFVQTLNPSFIIPTRYRLTTQILPERIQHELLQEQAVSVTLDGWTSIQRYSYLGITCHFFNEMSELYSRTLEICNLPGSHTSENLANALFEVLRDWGILNKLVSIVTDNASNMKNLKGFLLDSFRNSESTVSDFHHIGYLAHFLNLIVKKITKSTKASEENQKKNNEVEEENIMMSVFYMKLS</sequence>
<feature type="non-terminal residue" evidence="6">
    <location>
        <position position="1"/>
    </location>
</feature>
<gene>
    <name evidence="6" type="ORF">BpHYR1_006882</name>
</gene>
<dbReference type="PANTHER" id="PTHR46481:SF10">
    <property type="entry name" value="ZINC FINGER BED DOMAIN-CONTAINING PROTEIN 39"/>
    <property type="match status" value="1"/>
</dbReference>
<keyword evidence="3" id="KW-0863">Zinc-finger</keyword>
<dbReference type="Proteomes" id="UP000276133">
    <property type="component" value="Unassembled WGS sequence"/>
</dbReference>
<evidence type="ECO:0000313" key="6">
    <source>
        <dbReference type="EMBL" id="RNA03994.1"/>
    </source>
</evidence>
<keyword evidence="2" id="KW-0479">Metal-binding</keyword>
<keyword evidence="7" id="KW-1185">Reference proteome</keyword>
<organism evidence="6 7">
    <name type="scientific">Brachionus plicatilis</name>
    <name type="common">Marine rotifer</name>
    <name type="synonym">Brachionus muelleri</name>
    <dbReference type="NCBI Taxonomy" id="10195"/>
    <lineage>
        <taxon>Eukaryota</taxon>
        <taxon>Metazoa</taxon>
        <taxon>Spiralia</taxon>
        <taxon>Gnathifera</taxon>
        <taxon>Rotifera</taxon>
        <taxon>Eurotatoria</taxon>
        <taxon>Monogononta</taxon>
        <taxon>Pseudotrocha</taxon>
        <taxon>Ploima</taxon>
        <taxon>Brachionidae</taxon>
        <taxon>Brachionus</taxon>
    </lineage>
</organism>
<dbReference type="InterPro" id="IPR052035">
    <property type="entry name" value="ZnF_BED_domain_contain"/>
</dbReference>
<keyword evidence="5" id="KW-0539">Nucleus</keyword>